<dbReference type="Pfam" id="PF12937">
    <property type="entry name" value="F-box-like"/>
    <property type="match status" value="1"/>
</dbReference>
<dbReference type="Gene3D" id="1.20.1280.50">
    <property type="match status" value="1"/>
</dbReference>
<evidence type="ECO:0000256" key="3">
    <source>
        <dbReference type="SAM" id="MobiDB-lite"/>
    </source>
</evidence>
<dbReference type="OrthoDB" id="61110at2759"/>
<dbReference type="InterPro" id="IPR000408">
    <property type="entry name" value="Reg_chr_condens"/>
</dbReference>
<feature type="domain" description="F-box" evidence="4">
    <location>
        <begin position="6"/>
        <end position="47"/>
    </location>
</feature>
<dbReference type="SMART" id="SM00256">
    <property type="entry name" value="FBOX"/>
    <property type="match status" value="1"/>
</dbReference>
<feature type="repeat" description="RCC1" evidence="2">
    <location>
        <begin position="129"/>
        <end position="172"/>
    </location>
</feature>
<dbReference type="SUPFAM" id="SSF81383">
    <property type="entry name" value="F-box domain"/>
    <property type="match status" value="1"/>
</dbReference>
<dbReference type="PROSITE" id="PS00626">
    <property type="entry name" value="RCC1_2"/>
    <property type="match status" value="1"/>
</dbReference>
<evidence type="ECO:0000313" key="5">
    <source>
        <dbReference type="EMBL" id="PRP77711.1"/>
    </source>
</evidence>
<dbReference type="InterPro" id="IPR051210">
    <property type="entry name" value="Ub_ligase/GEF_domain"/>
</dbReference>
<feature type="region of interest" description="Disordered" evidence="3">
    <location>
        <begin position="417"/>
        <end position="457"/>
    </location>
</feature>
<dbReference type="InParanoid" id="A0A2P6N1A6"/>
<dbReference type="Gene3D" id="2.130.10.30">
    <property type="entry name" value="Regulator of chromosome condensation 1/beta-lactamase-inhibitor protein II"/>
    <property type="match status" value="2"/>
</dbReference>
<dbReference type="SUPFAM" id="SSF50985">
    <property type="entry name" value="RCC1/BLIP-II"/>
    <property type="match status" value="1"/>
</dbReference>
<dbReference type="STRING" id="1890364.A0A2P6N1A6"/>
<feature type="repeat" description="RCC1" evidence="2">
    <location>
        <begin position="346"/>
        <end position="401"/>
    </location>
</feature>
<protein>
    <recommendedName>
        <fullName evidence="4">F-box domain-containing protein</fullName>
    </recommendedName>
</protein>
<dbReference type="PANTHER" id="PTHR22870">
    <property type="entry name" value="REGULATOR OF CHROMOSOME CONDENSATION"/>
    <property type="match status" value="1"/>
</dbReference>
<dbReference type="EMBL" id="MDYQ01000257">
    <property type="protein sequence ID" value="PRP77711.1"/>
    <property type="molecule type" value="Genomic_DNA"/>
</dbReference>
<proteinExistence type="predicted"/>
<dbReference type="PANTHER" id="PTHR22870:SF408">
    <property type="entry name" value="OS09G0560450 PROTEIN"/>
    <property type="match status" value="1"/>
</dbReference>
<keyword evidence="1" id="KW-0677">Repeat</keyword>
<dbReference type="PROSITE" id="PS50012">
    <property type="entry name" value="RCC1_3"/>
    <property type="match status" value="2"/>
</dbReference>
<dbReference type="Proteomes" id="UP000241769">
    <property type="component" value="Unassembled WGS sequence"/>
</dbReference>
<dbReference type="InterPro" id="IPR001810">
    <property type="entry name" value="F-box_dom"/>
</dbReference>
<reference evidence="5 6" key="1">
    <citation type="journal article" date="2018" name="Genome Biol. Evol.">
        <title>Multiple Roots of Fruiting Body Formation in Amoebozoa.</title>
        <authorList>
            <person name="Hillmann F."/>
            <person name="Forbes G."/>
            <person name="Novohradska S."/>
            <person name="Ferling I."/>
            <person name="Riege K."/>
            <person name="Groth M."/>
            <person name="Westermann M."/>
            <person name="Marz M."/>
            <person name="Spaller T."/>
            <person name="Winckler T."/>
            <person name="Schaap P."/>
            <person name="Glockner G."/>
        </authorList>
    </citation>
    <scope>NUCLEOTIDE SEQUENCE [LARGE SCALE GENOMIC DNA]</scope>
    <source>
        <strain evidence="5 6">Jena</strain>
    </source>
</reference>
<dbReference type="Pfam" id="PF13540">
    <property type="entry name" value="RCC1_2"/>
    <property type="match status" value="2"/>
</dbReference>
<sequence>MELADLPDDVLLSEIIVRLPPSSISALSQTCKLFNSICKDHNLWREKCRADYNLPPSLYGRFEWSTLYRLLNDPVVLTWGENDGRLMQTGDKSFGSNIEEPKVVEGLRGKKIVQLSGSGWGFHALSSDGKVYAWGRLKDHAQNILQAEVVPLNHTFTSISCGRSHALALTDRGQVYWWNDIHKPRLIMEGDIVSAVSGWTSGVILLRDGSVRYYSDLTRQPAEHPNINESLHSLCLSTGTTTTDDDRFVQVAAGEGLGLALSSSGQLWDLIGRKRLTKFENANAEHPLTHLTASFQKFAVYNEAGDVLIGSSRDITEPQVIKGLQKEGVVQVSFGDWHSGALNDQGQVLAWGGWQNGARGFKLNGKKDNVEEPHPVEGDLKGMFAFQISFAGWHSAALAVPMSIDAFEEMIKKRKLDVRDEEEPEQERPRRNLRRGPFLPGRRGRSMGLPVQPPNKI</sequence>
<dbReference type="InterPro" id="IPR009091">
    <property type="entry name" value="RCC1/BLIP-II"/>
</dbReference>
<dbReference type="AlphaFoldDB" id="A0A2P6N1A6"/>
<name>A0A2P6N1A6_9EUKA</name>
<organism evidence="5 6">
    <name type="scientific">Planoprotostelium fungivorum</name>
    <dbReference type="NCBI Taxonomy" id="1890364"/>
    <lineage>
        <taxon>Eukaryota</taxon>
        <taxon>Amoebozoa</taxon>
        <taxon>Evosea</taxon>
        <taxon>Variosea</taxon>
        <taxon>Cavosteliida</taxon>
        <taxon>Cavosteliaceae</taxon>
        <taxon>Planoprotostelium</taxon>
    </lineage>
</organism>
<evidence type="ECO:0000259" key="4">
    <source>
        <dbReference type="SMART" id="SM00256"/>
    </source>
</evidence>
<evidence type="ECO:0000256" key="2">
    <source>
        <dbReference type="PROSITE-ProRule" id="PRU00235"/>
    </source>
</evidence>
<evidence type="ECO:0000313" key="6">
    <source>
        <dbReference type="Proteomes" id="UP000241769"/>
    </source>
</evidence>
<comment type="caution">
    <text evidence="5">The sequence shown here is derived from an EMBL/GenBank/DDBJ whole genome shotgun (WGS) entry which is preliminary data.</text>
</comment>
<evidence type="ECO:0000256" key="1">
    <source>
        <dbReference type="ARBA" id="ARBA00022737"/>
    </source>
</evidence>
<gene>
    <name evidence="5" type="ORF">PROFUN_00572</name>
</gene>
<keyword evidence="6" id="KW-1185">Reference proteome</keyword>
<accession>A0A2P6N1A6</accession>
<dbReference type="InterPro" id="IPR036047">
    <property type="entry name" value="F-box-like_dom_sf"/>
</dbReference>